<evidence type="ECO:0000313" key="3">
    <source>
        <dbReference type="Proteomes" id="UP000231530"/>
    </source>
</evidence>
<sequence length="129" mass="14653">MEDEPFVTTYRFHKDDTKKTRVLESVRVGGVYITRMIIHPKAIVGNVYFKQTNMVFFAQVGQVHATFVQINGGQEKTFQLDPESGIIHIPPNVAFAIKNTQETDSVVVSFSDQPLHDRDDDVSYEVFTS</sequence>
<organism evidence="2 3">
    <name type="scientific">Candidatus Magasanikbacteria bacterium CG10_big_fil_rev_8_21_14_0_10_42_10</name>
    <dbReference type="NCBI Taxonomy" id="1974649"/>
    <lineage>
        <taxon>Bacteria</taxon>
        <taxon>Candidatus Magasanikiibacteriota</taxon>
    </lineage>
</organism>
<feature type="domain" description="Cupin type-1" evidence="1">
    <location>
        <begin position="30"/>
        <end position="115"/>
    </location>
</feature>
<dbReference type="InterPro" id="IPR006045">
    <property type="entry name" value="Cupin_1"/>
</dbReference>
<reference evidence="3" key="1">
    <citation type="submission" date="2017-09" db="EMBL/GenBank/DDBJ databases">
        <title>Depth-based differentiation of microbial function through sediment-hosted aquifers and enrichment of novel symbionts in the deep terrestrial subsurface.</title>
        <authorList>
            <person name="Probst A.J."/>
            <person name="Ladd B."/>
            <person name="Jarett J.K."/>
            <person name="Geller-Mcgrath D.E."/>
            <person name="Sieber C.M.K."/>
            <person name="Emerson J.B."/>
            <person name="Anantharaman K."/>
            <person name="Thomas B.C."/>
            <person name="Malmstrom R."/>
            <person name="Stieglmeier M."/>
            <person name="Klingl A."/>
            <person name="Woyke T."/>
            <person name="Ryan C.M."/>
            <person name="Banfield J.F."/>
        </authorList>
    </citation>
    <scope>NUCLEOTIDE SEQUENCE [LARGE SCALE GENOMIC DNA]</scope>
</reference>
<dbReference type="SUPFAM" id="SSF51182">
    <property type="entry name" value="RmlC-like cupins"/>
    <property type="match status" value="1"/>
</dbReference>
<dbReference type="Pfam" id="PF00190">
    <property type="entry name" value="Cupin_1"/>
    <property type="match status" value="1"/>
</dbReference>
<accession>A0A2H0TX84</accession>
<dbReference type="EMBL" id="PFBY01000045">
    <property type="protein sequence ID" value="PIR76017.1"/>
    <property type="molecule type" value="Genomic_DNA"/>
</dbReference>
<name>A0A2H0TX84_9BACT</name>
<dbReference type="Proteomes" id="UP000231530">
    <property type="component" value="Unassembled WGS sequence"/>
</dbReference>
<protein>
    <recommendedName>
        <fullName evidence="1">Cupin type-1 domain-containing protein</fullName>
    </recommendedName>
</protein>
<gene>
    <name evidence="2" type="ORF">COU32_04230</name>
</gene>
<dbReference type="Gene3D" id="2.60.120.10">
    <property type="entry name" value="Jelly Rolls"/>
    <property type="match status" value="1"/>
</dbReference>
<dbReference type="InterPro" id="IPR011051">
    <property type="entry name" value="RmlC_Cupin_sf"/>
</dbReference>
<comment type="caution">
    <text evidence="2">The sequence shown here is derived from an EMBL/GenBank/DDBJ whole genome shotgun (WGS) entry which is preliminary data.</text>
</comment>
<dbReference type="AlphaFoldDB" id="A0A2H0TX84"/>
<dbReference type="InterPro" id="IPR014710">
    <property type="entry name" value="RmlC-like_jellyroll"/>
</dbReference>
<proteinExistence type="predicted"/>
<evidence type="ECO:0000313" key="2">
    <source>
        <dbReference type="EMBL" id="PIR76017.1"/>
    </source>
</evidence>
<evidence type="ECO:0000259" key="1">
    <source>
        <dbReference type="Pfam" id="PF00190"/>
    </source>
</evidence>